<dbReference type="InParanoid" id="A0A3Q3MUK9"/>
<name>A0A3Q3MUK9_9TELE</name>
<organism evidence="1 2">
    <name type="scientific">Mastacembelus armatus</name>
    <name type="common">zig-zag eel</name>
    <dbReference type="NCBI Taxonomy" id="205130"/>
    <lineage>
        <taxon>Eukaryota</taxon>
        <taxon>Metazoa</taxon>
        <taxon>Chordata</taxon>
        <taxon>Craniata</taxon>
        <taxon>Vertebrata</taxon>
        <taxon>Euteleostomi</taxon>
        <taxon>Actinopterygii</taxon>
        <taxon>Neopterygii</taxon>
        <taxon>Teleostei</taxon>
        <taxon>Neoteleostei</taxon>
        <taxon>Acanthomorphata</taxon>
        <taxon>Anabantaria</taxon>
        <taxon>Synbranchiformes</taxon>
        <taxon>Mastacembelidae</taxon>
        <taxon>Mastacembelus</taxon>
    </lineage>
</organism>
<dbReference type="Proteomes" id="UP000261640">
    <property type="component" value="Unplaced"/>
</dbReference>
<dbReference type="AlphaFoldDB" id="A0A3Q3MUK9"/>
<sequence length="95" mass="10771">PLADGKNCARKKLSVDYGKLAALWTHTKTNPHRLLPSYTHTKLQQTCHLHIFEQTLIHTGIITPPCQKHTLPTTNLRLPFYLLSPSCQSTLILIM</sequence>
<evidence type="ECO:0000313" key="1">
    <source>
        <dbReference type="Ensembl" id="ENSMAMP00000031443.2"/>
    </source>
</evidence>
<proteinExistence type="predicted"/>
<protein>
    <submittedName>
        <fullName evidence="1">Uncharacterized protein</fullName>
    </submittedName>
</protein>
<reference evidence="1" key="2">
    <citation type="submission" date="2025-09" db="UniProtKB">
        <authorList>
            <consortium name="Ensembl"/>
        </authorList>
    </citation>
    <scope>IDENTIFICATION</scope>
</reference>
<evidence type="ECO:0000313" key="2">
    <source>
        <dbReference type="Proteomes" id="UP000261640"/>
    </source>
</evidence>
<reference evidence="1" key="1">
    <citation type="submission" date="2025-08" db="UniProtKB">
        <authorList>
            <consortium name="Ensembl"/>
        </authorList>
    </citation>
    <scope>IDENTIFICATION</scope>
</reference>
<accession>A0A3Q3MUK9</accession>
<keyword evidence="2" id="KW-1185">Reference proteome</keyword>
<dbReference type="Ensembl" id="ENSMAMT00000032262.2">
    <property type="protein sequence ID" value="ENSMAMP00000031443.2"/>
    <property type="gene ID" value="ENSMAMG00000021173.2"/>
</dbReference>